<keyword evidence="3 4" id="KW-0472">Membrane</keyword>
<keyword evidence="7" id="KW-1185">Reference proteome</keyword>
<reference evidence="7" key="1">
    <citation type="journal article" date="2019" name="Int. J. Syst. Evol. Microbiol.">
        <title>The Global Catalogue of Microorganisms (GCM) 10K type strain sequencing project: providing services to taxonomists for standard genome sequencing and annotation.</title>
        <authorList>
            <consortium name="The Broad Institute Genomics Platform"/>
            <consortium name="The Broad Institute Genome Sequencing Center for Infectious Disease"/>
            <person name="Wu L."/>
            <person name="Ma J."/>
        </authorList>
    </citation>
    <scope>NUCLEOTIDE SEQUENCE [LARGE SCALE GENOMIC DNA]</scope>
    <source>
        <strain evidence="7">CCUG 62981</strain>
    </source>
</reference>
<proteinExistence type="predicted"/>
<comment type="caution">
    <text evidence="6">The sequence shown here is derived from an EMBL/GenBank/DDBJ whole genome shotgun (WGS) entry which is preliminary data.</text>
</comment>
<feature type="domain" description="HIG1" evidence="5">
    <location>
        <begin position="1"/>
        <end position="68"/>
    </location>
</feature>
<name>A0ABV9NF54_9PROT</name>
<evidence type="ECO:0000256" key="1">
    <source>
        <dbReference type="ARBA" id="ARBA00022692"/>
    </source>
</evidence>
<dbReference type="InterPro" id="IPR007667">
    <property type="entry name" value="Hypoxia_induced_domain"/>
</dbReference>
<dbReference type="EMBL" id="JBHSGQ010000004">
    <property type="protein sequence ID" value="MFC4725540.1"/>
    <property type="molecule type" value="Genomic_DNA"/>
</dbReference>
<dbReference type="NCBIfam" id="NF033233">
    <property type="entry name" value="twin_helix"/>
    <property type="match status" value="1"/>
</dbReference>
<accession>A0ABV9NF54</accession>
<dbReference type="PROSITE" id="PS51503">
    <property type="entry name" value="HIG1"/>
    <property type="match status" value="1"/>
</dbReference>
<gene>
    <name evidence="6" type="ORF">ACFPB0_09590</name>
</gene>
<keyword evidence="2 4" id="KW-1133">Transmembrane helix</keyword>
<evidence type="ECO:0000256" key="4">
    <source>
        <dbReference type="SAM" id="Phobius"/>
    </source>
</evidence>
<evidence type="ECO:0000313" key="6">
    <source>
        <dbReference type="EMBL" id="MFC4725540.1"/>
    </source>
</evidence>
<organism evidence="6 7">
    <name type="scientific">Glycocaulis abyssi</name>
    <dbReference type="NCBI Taxonomy" id="1433403"/>
    <lineage>
        <taxon>Bacteria</taxon>
        <taxon>Pseudomonadati</taxon>
        <taxon>Pseudomonadota</taxon>
        <taxon>Alphaproteobacteria</taxon>
        <taxon>Maricaulales</taxon>
        <taxon>Maricaulaceae</taxon>
        <taxon>Glycocaulis</taxon>
    </lineage>
</organism>
<sequence>MAGFLDILLYVLMAVVFVTLCVGIYALMRGGEFGRSWSNKLMRARVLFQFLAVLVIVAGFWAKGAFGG</sequence>
<dbReference type="Pfam" id="PF04588">
    <property type="entry name" value="HIG_1_N"/>
    <property type="match status" value="1"/>
</dbReference>
<evidence type="ECO:0000256" key="3">
    <source>
        <dbReference type="ARBA" id="ARBA00023136"/>
    </source>
</evidence>
<dbReference type="RefSeq" id="WP_371393374.1">
    <property type="nucleotide sequence ID" value="NZ_CP163421.1"/>
</dbReference>
<keyword evidence="1 4" id="KW-0812">Transmembrane</keyword>
<protein>
    <submittedName>
        <fullName evidence="6">Twin transmembrane helix small protein</fullName>
    </submittedName>
</protein>
<feature type="transmembrane region" description="Helical" evidence="4">
    <location>
        <begin position="7"/>
        <end position="27"/>
    </location>
</feature>
<evidence type="ECO:0000256" key="2">
    <source>
        <dbReference type="ARBA" id="ARBA00022989"/>
    </source>
</evidence>
<evidence type="ECO:0000313" key="7">
    <source>
        <dbReference type="Proteomes" id="UP001596024"/>
    </source>
</evidence>
<feature type="transmembrane region" description="Helical" evidence="4">
    <location>
        <begin position="47"/>
        <end position="66"/>
    </location>
</feature>
<dbReference type="Proteomes" id="UP001596024">
    <property type="component" value="Unassembled WGS sequence"/>
</dbReference>
<evidence type="ECO:0000259" key="5">
    <source>
        <dbReference type="PROSITE" id="PS51503"/>
    </source>
</evidence>